<organism evidence="3">
    <name type="scientific">Anoxybacillus flavithermus</name>
    <dbReference type="NCBI Taxonomy" id="33934"/>
    <lineage>
        <taxon>Bacteria</taxon>
        <taxon>Bacillati</taxon>
        <taxon>Bacillota</taxon>
        <taxon>Bacilli</taxon>
        <taxon>Bacillales</taxon>
        <taxon>Anoxybacillaceae</taxon>
        <taxon>Anoxybacillus</taxon>
    </lineage>
</organism>
<feature type="domain" description="SLH" evidence="2">
    <location>
        <begin position="31"/>
        <end position="94"/>
    </location>
</feature>
<comment type="caution">
    <text evidence="3">The sequence shown here is derived from an EMBL/GenBank/DDBJ whole genome shotgun (WGS) entry which is preliminary data.</text>
</comment>
<evidence type="ECO:0000259" key="2">
    <source>
        <dbReference type="PROSITE" id="PS51272"/>
    </source>
</evidence>
<reference evidence="3" key="1">
    <citation type="submission" date="2014-08" db="EMBL/GenBank/DDBJ databases">
        <title>Fullgenome sequencing of Anoxybacillus sp.25 isolate from Garga hot-spring Russia.</title>
        <authorList>
            <person name="Rozanov A.S."/>
            <person name="Kotenko A.V."/>
            <person name="Malup T.K."/>
            <person name="Peltek S.E."/>
        </authorList>
    </citation>
    <scope>NUCLEOTIDE SEQUENCE [LARGE SCALE GENOMIC DNA]</scope>
    <source>
        <strain evidence="3">25</strain>
    </source>
</reference>
<feature type="domain" description="SLH" evidence="2">
    <location>
        <begin position="157"/>
        <end position="217"/>
    </location>
</feature>
<name>A0A094IX41_9BACL</name>
<dbReference type="PROSITE" id="PS51272">
    <property type="entry name" value="SLH"/>
    <property type="match status" value="3"/>
</dbReference>
<dbReference type="InterPro" id="IPR051465">
    <property type="entry name" value="Cell_Envelope_Struct_Comp"/>
</dbReference>
<evidence type="ECO:0000313" key="3">
    <source>
        <dbReference type="EMBL" id="KFZ32255.1"/>
    </source>
</evidence>
<accession>A0A094IX41</accession>
<dbReference type="PANTHER" id="PTHR43308">
    <property type="entry name" value="OUTER MEMBRANE PROTEIN ALPHA-RELATED"/>
    <property type="match status" value="1"/>
</dbReference>
<dbReference type="InterPro" id="IPR001119">
    <property type="entry name" value="SLH_dom"/>
</dbReference>
<feature type="signal peptide" evidence="1">
    <location>
        <begin position="1"/>
        <end position="33"/>
    </location>
</feature>
<sequence>MSMAYQPKSYRKFLAGTVSAAVVASAIAPVASAASFTDVAGSVHADDIATLVAKGYIKGYKDNTFKPNKSLTRGEAAIIFSRILKDAGVKAPGQGAGFPDVPAGNAELAEAVAIVKAAGVMGGDEKGNFNPNATITREQMAKVVVEAFKLTKPANHTTKVTDLDKAGAWAREYIQTLEANGVTKNTEFMPKQSVKRGQFASFVVRAMEVKKKFQQQTSQL</sequence>
<dbReference type="PANTHER" id="PTHR43308:SF5">
    <property type="entry name" value="S-LAYER PROTEIN _ PEPTIDOGLYCAN ENDO-BETA-N-ACETYLGLUCOSAMINIDASE"/>
    <property type="match status" value="1"/>
</dbReference>
<dbReference type="EMBL" id="JPZO01000105">
    <property type="protein sequence ID" value="KFZ32255.1"/>
    <property type="molecule type" value="Genomic_DNA"/>
</dbReference>
<evidence type="ECO:0000256" key="1">
    <source>
        <dbReference type="SAM" id="SignalP"/>
    </source>
</evidence>
<protein>
    <recommendedName>
        <fullName evidence="2">SLH domain-containing protein</fullName>
    </recommendedName>
</protein>
<dbReference type="AlphaFoldDB" id="A0A094IX41"/>
<feature type="domain" description="SLH" evidence="2">
    <location>
        <begin position="95"/>
        <end position="156"/>
    </location>
</feature>
<feature type="chain" id="PRO_5001898975" description="SLH domain-containing protein" evidence="1">
    <location>
        <begin position="34"/>
        <end position="220"/>
    </location>
</feature>
<keyword evidence="1" id="KW-0732">Signal</keyword>
<dbReference type="Pfam" id="PF00395">
    <property type="entry name" value="SLH"/>
    <property type="match status" value="3"/>
</dbReference>
<gene>
    <name evidence="3" type="ORF">JS44_13675</name>
</gene>
<dbReference type="PROSITE" id="PS51318">
    <property type="entry name" value="TAT"/>
    <property type="match status" value="1"/>
</dbReference>
<dbReference type="InterPro" id="IPR006311">
    <property type="entry name" value="TAT_signal"/>
</dbReference>
<proteinExistence type="predicted"/>